<accession>A0A803Q460</accession>
<organism evidence="3 4">
    <name type="scientific">Cannabis sativa</name>
    <name type="common">Hemp</name>
    <name type="synonym">Marijuana</name>
    <dbReference type="NCBI Taxonomy" id="3483"/>
    <lineage>
        <taxon>Eukaryota</taxon>
        <taxon>Viridiplantae</taxon>
        <taxon>Streptophyta</taxon>
        <taxon>Embryophyta</taxon>
        <taxon>Tracheophyta</taxon>
        <taxon>Spermatophyta</taxon>
        <taxon>Magnoliopsida</taxon>
        <taxon>eudicotyledons</taxon>
        <taxon>Gunneridae</taxon>
        <taxon>Pentapetalae</taxon>
        <taxon>rosids</taxon>
        <taxon>fabids</taxon>
        <taxon>Rosales</taxon>
        <taxon>Cannabaceae</taxon>
        <taxon>Cannabis</taxon>
    </lineage>
</organism>
<dbReference type="InterPro" id="IPR044730">
    <property type="entry name" value="RNase_H-like_dom_plant"/>
</dbReference>
<dbReference type="Proteomes" id="UP000596661">
    <property type="component" value="Chromosome 7"/>
</dbReference>
<dbReference type="InterPro" id="IPR052929">
    <property type="entry name" value="RNase_H-like_EbsB-rel"/>
</dbReference>
<evidence type="ECO:0000313" key="4">
    <source>
        <dbReference type="Proteomes" id="UP000596661"/>
    </source>
</evidence>
<feature type="transmembrane region" description="Helical" evidence="1">
    <location>
        <begin position="175"/>
        <end position="194"/>
    </location>
</feature>
<dbReference type="InterPro" id="IPR012337">
    <property type="entry name" value="RNaseH-like_sf"/>
</dbReference>
<dbReference type="EnsemblPlants" id="evm.model.07.1874">
    <property type="protein sequence ID" value="cds.evm.model.07.1874"/>
    <property type="gene ID" value="evm.TU.07.1874"/>
</dbReference>
<evidence type="ECO:0000313" key="3">
    <source>
        <dbReference type="EnsemblPlants" id="cds.evm.model.07.1874"/>
    </source>
</evidence>
<protein>
    <recommendedName>
        <fullName evidence="2">RNase H type-1 domain-containing protein</fullName>
    </recommendedName>
</protein>
<dbReference type="Pfam" id="PF13456">
    <property type="entry name" value="RVT_3"/>
    <property type="match status" value="1"/>
</dbReference>
<keyword evidence="1" id="KW-0472">Membrane</keyword>
<dbReference type="EMBL" id="UZAU01000677">
    <property type="status" value="NOT_ANNOTATED_CDS"/>
    <property type="molecule type" value="Genomic_DNA"/>
</dbReference>
<dbReference type="AlphaFoldDB" id="A0A803Q460"/>
<dbReference type="InterPro" id="IPR036397">
    <property type="entry name" value="RNaseH_sf"/>
</dbReference>
<evidence type="ECO:0000259" key="2">
    <source>
        <dbReference type="Pfam" id="PF13456"/>
    </source>
</evidence>
<dbReference type="PANTHER" id="PTHR47074:SF11">
    <property type="entry name" value="REVERSE TRANSCRIPTASE-LIKE PROTEIN"/>
    <property type="match status" value="1"/>
</dbReference>
<sequence>MEIISATWLHPPTGCYMCNIDVAMGENRSVGAAIFRIDDGSITHIHTTRIMQCDPLAGELYTLCWGAVVAAKLALKHVTFQSDSKGAVEAIKGINSKDFGLHYNITDLVVRFHTSAKNFDLWDVCWIPRKLNCVAHDVAKWAIRSCRFEEIELSNFDSFLRATAADGCCEFTVSLFKLLFLICLFVFAAVFWLYTDEGKTLQSSANPQTTTVRNR</sequence>
<keyword evidence="1" id="KW-0812">Transmembrane</keyword>
<reference evidence="3" key="1">
    <citation type="submission" date="2018-11" db="EMBL/GenBank/DDBJ databases">
        <authorList>
            <person name="Grassa J C."/>
        </authorList>
    </citation>
    <scope>NUCLEOTIDE SEQUENCE [LARGE SCALE GENOMIC DNA]</scope>
</reference>
<keyword evidence="1" id="KW-1133">Transmembrane helix</keyword>
<keyword evidence="4" id="KW-1185">Reference proteome</keyword>
<dbReference type="CDD" id="cd06222">
    <property type="entry name" value="RNase_H_like"/>
    <property type="match status" value="1"/>
</dbReference>
<feature type="domain" description="RNase H type-1" evidence="2">
    <location>
        <begin position="20"/>
        <end position="142"/>
    </location>
</feature>
<name>A0A803Q460_CANSA</name>
<dbReference type="PANTHER" id="PTHR47074">
    <property type="entry name" value="BNAC02G40300D PROTEIN"/>
    <property type="match status" value="1"/>
</dbReference>
<dbReference type="GO" id="GO:0003676">
    <property type="term" value="F:nucleic acid binding"/>
    <property type="evidence" value="ECO:0007669"/>
    <property type="project" value="InterPro"/>
</dbReference>
<evidence type="ECO:0000256" key="1">
    <source>
        <dbReference type="SAM" id="Phobius"/>
    </source>
</evidence>
<dbReference type="GO" id="GO:0004523">
    <property type="term" value="F:RNA-DNA hybrid ribonuclease activity"/>
    <property type="evidence" value="ECO:0007669"/>
    <property type="project" value="InterPro"/>
</dbReference>
<dbReference type="SUPFAM" id="SSF53098">
    <property type="entry name" value="Ribonuclease H-like"/>
    <property type="match status" value="1"/>
</dbReference>
<dbReference type="InterPro" id="IPR002156">
    <property type="entry name" value="RNaseH_domain"/>
</dbReference>
<proteinExistence type="predicted"/>
<dbReference type="Gene3D" id="3.30.420.10">
    <property type="entry name" value="Ribonuclease H-like superfamily/Ribonuclease H"/>
    <property type="match status" value="1"/>
</dbReference>
<reference evidence="3" key="2">
    <citation type="submission" date="2021-03" db="UniProtKB">
        <authorList>
            <consortium name="EnsemblPlants"/>
        </authorList>
    </citation>
    <scope>IDENTIFICATION</scope>
</reference>
<dbReference type="Gramene" id="evm.model.07.1874">
    <property type="protein sequence ID" value="cds.evm.model.07.1874"/>
    <property type="gene ID" value="evm.TU.07.1874"/>
</dbReference>